<evidence type="ECO:0000313" key="2">
    <source>
        <dbReference type="Proteomes" id="UP001154114"/>
    </source>
</evidence>
<name>A0A9N8Q0C9_CHRIL</name>
<accession>A0A9N8Q0C9</accession>
<gene>
    <name evidence="1" type="ORF">CINC_LOCUS6950</name>
</gene>
<protein>
    <submittedName>
        <fullName evidence="1">Uncharacterized protein</fullName>
    </submittedName>
</protein>
<organism evidence="1 2">
    <name type="scientific">Chrysodeixis includens</name>
    <name type="common">Soybean looper</name>
    <name type="synonym">Pseudoplusia includens</name>
    <dbReference type="NCBI Taxonomy" id="689277"/>
    <lineage>
        <taxon>Eukaryota</taxon>
        <taxon>Metazoa</taxon>
        <taxon>Ecdysozoa</taxon>
        <taxon>Arthropoda</taxon>
        <taxon>Hexapoda</taxon>
        <taxon>Insecta</taxon>
        <taxon>Pterygota</taxon>
        <taxon>Neoptera</taxon>
        <taxon>Endopterygota</taxon>
        <taxon>Lepidoptera</taxon>
        <taxon>Glossata</taxon>
        <taxon>Ditrysia</taxon>
        <taxon>Noctuoidea</taxon>
        <taxon>Noctuidae</taxon>
        <taxon>Plusiinae</taxon>
        <taxon>Chrysodeixis</taxon>
    </lineage>
</organism>
<dbReference type="Proteomes" id="UP001154114">
    <property type="component" value="Chromosome 22"/>
</dbReference>
<sequence>MHPRLVSDYNATEAAEISSARIGRTEPSGAGAAAAQCAPRESGVAATSAARAHTRAPRLQCRGELAHTEHATCRNSLQFINEKFRDISVTIQGFGCHKCYPRAERSVTKTVINNFALVSYALRYDSRLAARPAIPNKVAISIPFMPISN</sequence>
<dbReference type="AlphaFoldDB" id="A0A9N8Q0C9"/>
<proteinExistence type="predicted"/>
<reference evidence="1" key="1">
    <citation type="submission" date="2021-12" db="EMBL/GenBank/DDBJ databases">
        <authorList>
            <person name="King R."/>
        </authorList>
    </citation>
    <scope>NUCLEOTIDE SEQUENCE</scope>
</reference>
<keyword evidence="2" id="KW-1185">Reference proteome</keyword>
<evidence type="ECO:0000313" key="1">
    <source>
        <dbReference type="EMBL" id="CAD0204643.1"/>
    </source>
</evidence>
<dbReference type="EMBL" id="LR824025">
    <property type="protein sequence ID" value="CAD0204643.1"/>
    <property type="molecule type" value="Genomic_DNA"/>
</dbReference>